<evidence type="ECO:0000256" key="5">
    <source>
        <dbReference type="SAM" id="Phobius"/>
    </source>
</evidence>
<evidence type="ECO:0000313" key="7">
    <source>
        <dbReference type="WBParaSite" id="TREG1_107440.1"/>
    </source>
</evidence>
<evidence type="ECO:0000256" key="2">
    <source>
        <dbReference type="ARBA" id="ARBA00022692"/>
    </source>
</evidence>
<proteinExistence type="predicted"/>
<keyword evidence="2 5" id="KW-0812">Transmembrane</keyword>
<feature type="transmembrane region" description="Helical" evidence="5">
    <location>
        <begin position="53"/>
        <end position="81"/>
    </location>
</feature>
<reference evidence="7" key="2">
    <citation type="submission" date="2023-11" db="UniProtKB">
        <authorList>
            <consortium name="WormBaseParasite"/>
        </authorList>
    </citation>
    <scope>IDENTIFICATION</scope>
</reference>
<dbReference type="SUPFAM" id="SSF48652">
    <property type="entry name" value="Tetraspanin"/>
    <property type="match status" value="1"/>
</dbReference>
<keyword evidence="3 5" id="KW-1133">Transmembrane helix</keyword>
<dbReference type="Pfam" id="PF00335">
    <property type="entry name" value="Tetraspanin"/>
    <property type="match status" value="1"/>
</dbReference>
<comment type="subcellular location">
    <subcellularLocation>
        <location evidence="1">Membrane</location>
        <topology evidence="1">Multi-pass membrane protein</topology>
    </subcellularLocation>
</comment>
<evidence type="ECO:0000313" key="6">
    <source>
        <dbReference type="Proteomes" id="UP000050795"/>
    </source>
</evidence>
<dbReference type="InterPro" id="IPR008952">
    <property type="entry name" value="Tetraspanin_EC2_sf"/>
</dbReference>
<dbReference type="WBParaSite" id="TREG1_107440.1">
    <property type="protein sequence ID" value="TREG1_107440.1"/>
    <property type="gene ID" value="TREG1_107440"/>
</dbReference>
<dbReference type="GO" id="GO:0016020">
    <property type="term" value="C:membrane"/>
    <property type="evidence" value="ECO:0007669"/>
    <property type="project" value="UniProtKB-SubCell"/>
</dbReference>
<dbReference type="AlphaFoldDB" id="A0AA85IRQ1"/>
<dbReference type="Gene3D" id="1.10.1450.10">
    <property type="entry name" value="Tetraspanin"/>
    <property type="match status" value="1"/>
</dbReference>
<dbReference type="Proteomes" id="UP000050795">
    <property type="component" value="Unassembled WGS sequence"/>
</dbReference>
<dbReference type="CDD" id="cd03127">
    <property type="entry name" value="tetraspanin_LEL"/>
    <property type="match status" value="1"/>
</dbReference>
<evidence type="ECO:0000256" key="4">
    <source>
        <dbReference type="ARBA" id="ARBA00023136"/>
    </source>
</evidence>
<evidence type="ECO:0000256" key="1">
    <source>
        <dbReference type="ARBA" id="ARBA00004141"/>
    </source>
</evidence>
<sequence length="85" mass="9102">MDFIQKKFGCCGVTSAADYGTRTPPKSCTATKSTRINSRGCHDVLVEACRSNLSIICGIGISFALILISGMVFSMMLCCAIRELS</sequence>
<reference evidence="6" key="1">
    <citation type="submission" date="2022-06" db="EMBL/GenBank/DDBJ databases">
        <authorList>
            <person name="Berger JAMES D."/>
            <person name="Berger JAMES D."/>
        </authorList>
    </citation>
    <scope>NUCLEOTIDE SEQUENCE [LARGE SCALE GENOMIC DNA]</scope>
</reference>
<organism evidence="6 7">
    <name type="scientific">Trichobilharzia regenti</name>
    <name type="common">Nasal bird schistosome</name>
    <dbReference type="NCBI Taxonomy" id="157069"/>
    <lineage>
        <taxon>Eukaryota</taxon>
        <taxon>Metazoa</taxon>
        <taxon>Spiralia</taxon>
        <taxon>Lophotrochozoa</taxon>
        <taxon>Platyhelminthes</taxon>
        <taxon>Trematoda</taxon>
        <taxon>Digenea</taxon>
        <taxon>Strigeidida</taxon>
        <taxon>Schistosomatoidea</taxon>
        <taxon>Schistosomatidae</taxon>
        <taxon>Trichobilharzia</taxon>
    </lineage>
</organism>
<evidence type="ECO:0008006" key="8">
    <source>
        <dbReference type="Google" id="ProtNLM"/>
    </source>
</evidence>
<evidence type="ECO:0000256" key="3">
    <source>
        <dbReference type="ARBA" id="ARBA00022989"/>
    </source>
</evidence>
<accession>A0AA85IRQ1</accession>
<name>A0AA85IRQ1_TRIRE</name>
<keyword evidence="6" id="KW-1185">Reference proteome</keyword>
<dbReference type="InterPro" id="IPR018499">
    <property type="entry name" value="Tetraspanin/Peripherin"/>
</dbReference>
<keyword evidence="4 5" id="KW-0472">Membrane</keyword>
<protein>
    <recommendedName>
        <fullName evidence="8">Tetraspanin</fullName>
    </recommendedName>
</protein>